<evidence type="ECO:0000313" key="1">
    <source>
        <dbReference type="EMBL" id="QJA53427.1"/>
    </source>
</evidence>
<accession>A0A6H2A1I3</accession>
<protein>
    <submittedName>
        <fullName evidence="1">Uncharacterized protein</fullName>
    </submittedName>
</protein>
<sequence length="80" mass="9564">MPGIDIRVVQCGRWPQEDYENYSSGLLGSDPFKMRECWECAHLKRPDRNGVRICKIKKRIVKEFSHYGDRECWNVFKNRS</sequence>
<proteinExistence type="predicted"/>
<gene>
    <name evidence="2" type="ORF">MM415B02428_0016</name>
    <name evidence="1" type="ORF">TM448A03507_0016</name>
</gene>
<organism evidence="1">
    <name type="scientific">viral metagenome</name>
    <dbReference type="NCBI Taxonomy" id="1070528"/>
    <lineage>
        <taxon>unclassified sequences</taxon>
        <taxon>metagenomes</taxon>
        <taxon>organismal metagenomes</taxon>
    </lineage>
</organism>
<dbReference type="AlphaFoldDB" id="A0A6H2A1I3"/>
<reference evidence="1" key="1">
    <citation type="submission" date="2020-03" db="EMBL/GenBank/DDBJ databases">
        <title>The deep terrestrial virosphere.</title>
        <authorList>
            <person name="Holmfeldt K."/>
            <person name="Nilsson E."/>
            <person name="Simone D."/>
            <person name="Lopez-Fernandez M."/>
            <person name="Wu X."/>
            <person name="de Brujin I."/>
            <person name="Lundin D."/>
            <person name="Andersson A."/>
            <person name="Bertilsson S."/>
            <person name="Dopson M."/>
        </authorList>
    </citation>
    <scope>NUCLEOTIDE SEQUENCE</scope>
    <source>
        <strain evidence="2">MM415B02428</strain>
        <strain evidence="1">TM448A03507</strain>
    </source>
</reference>
<name>A0A6H2A1I3_9ZZZZ</name>
<dbReference type="EMBL" id="MT142896">
    <property type="protein sequence ID" value="QJA90195.1"/>
    <property type="molecule type" value="Genomic_DNA"/>
</dbReference>
<evidence type="ECO:0000313" key="2">
    <source>
        <dbReference type="EMBL" id="QJA90195.1"/>
    </source>
</evidence>
<dbReference type="EMBL" id="MT144420">
    <property type="protein sequence ID" value="QJA53427.1"/>
    <property type="molecule type" value="Genomic_DNA"/>
</dbReference>